<dbReference type="InterPro" id="IPR029063">
    <property type="entry name" value="SAM-dependent_MTases_sf"/>
</dbReference>
<dbReference type="Proteomes" id="UP000199705">
    <property type="component" value="Unassembled WGS sequence"/>
</dbReference>
<dbReference type="GO" id="GO:0008168">
    <property type="term" value="F:methyltransferase activity"/>
    <property type="evidence" value="ECO:0007669"/>
    <property type="project" value="UniProtKB-KW"/>
</dbReference>
<proteinExistence type="predicted"/>
<evidence type="ECO:0000256" key="1">
    <source>
        <dbReference type="ARBA" id="ARBA00022603"/>
    </source>
</evidence>
<dbReference type="Pfam" id="PF13649">
    <property type="entry name" value="Methyltransf_25"/>
    <property type="match status" value="1"/>
</dbReference>
<accession>A0A1G7Z0U2</accession>
<dbReference type="PANTHER" id="PTHR43861:SF1">
    <property type="entry name" value="TRANS-ACONITATE 2-METHYLTRANSFERASE"/>
    <property type="match status" value="1"/>
</dbReference>
<dbReference type="GO" id="GO:0032259">
    <property type="term" value="P:methylation"/>
    <property type="evidence" value="ECO:0007669"/>
    <property type="project" value="UniProtKB-KW"/>
</dbReference>
<sequence length="273" mass="31168">MTGTASSINEQFAEAAFSNQSVVFDELYSGDTIIAYKRKRVRDHILQYLKPGSNILELNSGTGEDALFFAQKGFKVHATDISKGMQQQLREKVVKYDMQHAVSNELCSYTQLEQLNNKGPYDLIFSNFAGLNCIGELENVLSSFAGLLNPGGAVTLVVLPKFCLWETLLVFKGKFKTAFRRFFSSNGRKAHVEGVYFDCFYYNPSYIKKRLKSDFKVLDVEGLCTIVPPSYIEGFAEKHPRAYKTLARWENRLKATWPFKYVGDYYIISLRKR</sequence>
<gene>
    <name evidence="4" type="ORF">SAMN05192573_106112</name>
</gene>
<dbReference type="STRING" id="551996.SAMN05192573_106112"/>
<dbReference type="InterPro" id="IPR041698">
    <property type="entry name" value="Methyltransf_25"/>
</dbReference>
<organism evidence="4 5">
    <name type="scientific">Mucilaginibacter gossypii</name>
    <dbReference type="NCBI Taxonomy" id="551996"/>
    <lineage>
        <taxon>Bacteria</taxon>
        <taxon>Pseudomonadati</taxon>
        <taxon>Bacteroidota</taxon>
        <taxon>Sphingobacteriia</taxon>
        <taxon>Sphingobacteriales</taxon>
        <taxon>Sphingobacteriaceae</taxon>
        <taxon>Mucilaginibacter</taxon>
    </lineage>
</organism>
<dbReference type="SUPFAM" id="SSF53335">
    <property type="entry name" value="S-adenosyl-L-methionine-dependent methyltransferases"/>
    <property type="match status" value="1"/>
</dbReference>
<protein>
    <submittedName>
        <fullName evidence="4">Ubiquinone/menaquinone biosynthesis C-methylase UbiE</fullName>
    </submittedName>
</protein>
<reference evidence="5" key="1">
    <citation type="submission" date="2016-10" db="EMBL/GenBank/DDBJ databases">
        <authorList>
            <person name="Varghese N."/>
            <person name="Submissions S."/>
        </authorList>
    </citation>
    <scope>NUCLEOTIDE SEQUENCE [LARGE SCALE GENOMIC DNA]</scope>
    <source>
        <strain evidence="5">Gh-67</strain>
    </source>
</reference>
<feature type="domain" description="Methyltransferase" evidence="3">
    <location>
        <begin position="55"/>
        <end position="152"/>
    </location>
</feature>
<evidence type="ECO:0000259" key="3">
    <source>
        <dbReference type="Pfam" id="PF13649"/>
    </source>
</evidence>
<keyword evidence="2" id="KW-0808">Transferase</keyword>
<keyword evidence="1 4" id="KW-0489">Methyltransferase</keyword>
<dbReference type="RefSeq" id="WP_091167902.1">
    <property type="nucleotide sequence ID" value="NZ_FNCG01000006.1"/>
</dbReference>
<evidence type="ECO:0000256" key="2">
    <source>
        <dbReference type="ARBA" id="ARBA00022679"/>
    </source>
</evidence>
<keyword evidence="4" id="KW-0830">Ubiquinone</keyword>
<evidence type="ECO:0000313" key="4">
    <source>
        <dbReference type="EMBL" id="SDH02392.1"/>
    </source>
</evidence>
<name>A0A1G7Z0U2_9SPHI</name>
<evidence type="ECO:0000313" key="5">
    <source>
        <dbReference type="Proteomes" id="UP000199705"/>
    </source>
</evidence>
<dbReference type="EMBL" id="FNCG01000006">
    <property type="protein sequence ID" value="SDH02392.1"/>
    <property type="molecule type" value="Genomic_DNA"/>
</dbReference>
<keyword evidence="5" id="KW-1185">Reference proteome</keyword>
<dbReference type="Gene3D" id="3.40.50.150">
    <property type="entry name" value="Vaccinia Virus protein VP39"/>
    <property type="match status" value="1"/>
</dbReference>
<dbReference type="CDD" id="cd02440">
    <property type="entry name" value="AdoMet_MTases"/>
    <property type="match status" value="1"/>
</dbReference>
<dbReference type="AlphaFoldDB" id="A0A1G7Z0U2"/>
<dbReference type="PANTHER" id="PTHR43861">
    <property type="entry name" value="TRANS-ACONITATE 2-METHYLTRANSFERASE-RELATED"/>
    <property type="match status" value="1"/>
</dbReference>